<sequence>MPIRIAVLMGSVLMILSTSSFGQADDVALKAAFIYNFALFTTWQGGPQTPDFRVCTAADGELWNSLQRLRGKLVGTRPWAVYPMAPAETPQQCDVLVLSGSLPTPSYPATLIVRDGDRSPNDGASIALVTEANHVRFDIDTRAARRSGLTFSSKLLSLARSVQ</sequence>
<dbReference type="AlphaFoldDB" id="A0A7Y9ITT4"/>
<dbReference type="EMBL" id="JACBYR010000001">
    <property type="protein sequence ID" value="NYE82970.1"/>
    <property type="molecule type" value="Genomic_DNA"/>
</dbReference>
<evidence type="ECO:0008006" key="4">
    <source>
        <dbReference type="Google" id="ProtNLM"/>
    </source>
</evidence>
<protein>
    <recommendedName>
        <fullName evidence="4">YfiR family protein</fullName>
    </recommendedName>
</protein>
<feature type="signal peptide" evidence="1">
    <location>
        <begin position="1"/>
        <end position="24"/>
    </location>
</feature>
<gene>
    <name evidence="2" type="ORF">FHW18_002241</name>
</gene>
<evidence type="ECO:0000313" key="2">
    <source>
        <dbReference type="EMBL" id="NYE82970.1"/>
    </source>
</evidence>
<organism evidence="2 3">
    <name type="scientific">Pigmentiphaga litoralis</name>
    <dbReference type="NCBI Taxonomy" id="516702"/>
    <lineage>
        <taxon>Bacteria</taxon>
        <taxon>Pseudomonadati</taxon>
        <taxon>Pseudomonadota</taxon>
        <taxon>Betaproteobacteria</taxon>
        <taxon>Burkholderiales</taxon>
        <taxon>Alcaligenaceae</taxon>
        <taxon>Pigmentiphaga</taxon>
    </lineage>
</organism>
<accession>A0A7Y9ITT4</accession>
<dbReference type="Pfam" id="PF13689">
    <property type="entry name" value="DUF4154"/>
    <property type="match status" value="1"/>
</dbReference>
<keyword evidence="3" id="KW-1185">Reference proteome</keyword>
<dbReference type="RefSeq" id="WP_179586268.1">
    <property type="nucleotide sequence ID" value="NZ_JACBYR010000001.1"/>
</dbReference>
<name>A0A7Y9ITT4_9BURK</name>
<comment type="caution">
    <text evidence="2">The sequence shown here is derived from an EMBL/GenBank/DDBJ whole genome shotgun (WGS) entry which is preliminary data.</text>
</comment>
<dbReference type="Proteomes" id="UP000542125">
    <property type="component" value="Unassembled WGS sequence"/>
</dbReference>
<feature type="chain" id="PRO_5030956905" description="YfiR family protein" evidence="1">
    <location>
        <begin position="25"/>
        <end position="163"/>
    </location>
</feature>
<evidence type="ECO:0000256" key="1">
    <source>
        <dbReference type="SAM" id="SignalP"/>
    </source>
</evidence>
<evidence type="ECO:0000313" key="3">
    <source>
        <dbReference type="Proteomes" id="UP000542125"/>
    </source>
</evidence>
<proteinExistence type="predicted"/>
<keyword evidence="1" id="KW-0732">Signal</keyword>
<reference evidence="2 3" key="1">
    <citation type="submission" date="2020-07" db="EMBL/GenBank/DDBJ databases">
        <title>Genomic Encyclopedia of Type Strains, Phase IV (KMG-V): Genome sequencing to study the core and pangenomes of soil and plant-associated prokaryotes.</title>
        <authorList>
            <person name="Whitman W."/>
        </authorList>
    </citation>
    <scope>NUCLEOTIDE SEQUENCE [LARGE SCALE GENOMIC DNA]</scope>
    <source>
        <strain evidence="2 3">SAS40</strain>
    </source>
</reference>
<dbReference type="InterPro" id="IPR025293">
    <property type="entry name" value="YfiR/HmsC-like"/>
</dbReference>